<reference evidence="3" key="1">
    <citation type="submission" date="2019-03" db="EMBL/GenBank/DDBJ databases">
        <title>Single cell metagenomics reveals metabolic interactions within the superorganism composed of flagellate Streblomastix strix and complex community of Bacteroidetes bacteria on its surface.</title>
        <authorList>
            <person name="Treitli S.C."/>
            <person name="Kolisko M."/>
            <person name="Husnik F."/>
            <person name="Keeling P."/>
            <person name="Hampl V."/>
        </authorList>
    </citation>
    <scope>NUCLEOTIDE SEQUENCE</scope>
    <source>
        <strain evidence="3">STM</strain>
    </source>
</reference>
<evidence type="ECO:0000259" key="1">
    <source>
        <dbReference type="Pfam" id="PF14498"/>
    </source>
</evidence>
<sequence length="823" mass="94506">MKKIFLFVASLTCSYCGAAQLVDMVGKARQHPIEYNKPAVDFFEGAVLGNGGLGVVVTTRPDAIAFHFGHNNVWDIRVAENHRDSIGTFDEIMRKAKALSPNLKTINEDKAFNDYLQLTADNYSKPYPRPFPCGTVVLGFDRRQVELIGHKIDISNGLCEIYLLNKGVKNTLEVFSDLSSDVVWFRLVDEQKNVLPSCFNRFRVIPDNQTPKEFPEHSMISNPHSLGFMQIMPYQEPDKYDVEKGHPQDRAFRLEARLSSTLADGIHYTTLGIEEPLNILEQYIVADNKPLFGNITLSNGLASELKTNHTENPTPELALYNTARQQTQKQWEIYWNKSGVDLADDFLEKIWYWNHYFFNCAVKEGAICPGLFANWSRGTIGTAWHGDYHMNYNEQQPFWLPFSSNRLDKNLPYVDLVYHMLPISRKWAQEYYGMRGAFFLHSAYPLDMTLHPYPVPDWGWEVFETPWVVQGLWWHYLYSMDVDFLKDRAYTPVKEAVLFLVDYMKRPDAHGKQWNDDKYHIFPSVPPELYGLQPGFKFNYDTQVDISLAKFVFNAFLKAVDVLKYQKQEAALVKDVKQILAKMPEYSTTQSEKYGTIYTSVPGENDKMVYNVPANLLHVFPGEDYGLDAPDEIYQRLVNTFRAHQNEGGNDIVLQNLQAVRLGILDIEKFKRQVHYATLPNKTVSDYVMQSGGRYTDQTRFDWMGSIGIWLENFSLPVVINECLMQSYNGTIRLYPNWDKRTDAAFSTLRAVGAFLVSSKLTNGNIEELYIQSEKGCRCKIKNPWGNADVQLVRNGKPAEVLRGEELAFNTAVGEEIELIRKL</sequence>
<evidence type="ECO:0008006" key="4">
    <source>
        <dbReference type="Google" id="ProtNLM"/>
    </source>
</evidence>
<gene>
    <name evidence="3" type="ORF">EZS27_002196</name>
</gene>
<dbReference type="GO" id="GO:0004560">
    <property type="term" value="F:alpha-L-fucosidase activity"/>
    <property type="evidence" value="ECO:0007669"/>
    <property type="project" value="TreeGrafter"/>
</dbReference>
<dbReference type="GO" id="GO:0005975">
    <property type="term" value="P:carbohydrate metabolic process"/>
    <property type="evidence" value="ECO:0007669"/>
    <property type="project" value="InterPro"/>
</dbReference>
<evidence type="ECO:0000259" key="2">
    <source>
        <dbReference type="Pfam" id="PF22124"/>
    </source>
</evidence>
<feature type="domain" description="Glycosyl hydrolase family 95 N-terminal" evidence="1">
    <location>
        <begin position="33"/>
        <end position="191"/>
    </location>
</feature>
<dbReference type="InterPro" id="IPR013780">
    <property type="entry name" value="Glyco_hydro_b"/>
</dbReference>
<dbReference type="PANTHER" id="PTHR31084">
    <property type="entry name" value="ALPHA-L-FUCOSIDASE 2"/>
    <property type="match status" value="1"/>
</dbReference>
<dbReference type="Pfam" id="PF22124">
    <property type="entry name" value="Glyco_hydro_95_cat"/>
    <property type="match status" value="1"/>
</dbReference>
<dbReference type="InterPro" id="IPR012341">
    <property type="entry name" value="6hp_glycosidase-like_sf"/>
</dbReference>
<dbReference type="InterPro" id="IPR054363">
    <property type="entry name" value="GH95_cat"/>
</dbReference>
<name>A0A5J4SW93_9ZZZZ</name>
<organism evidence="3">
    <name type="scientific">termite gut metagenome</name>
    <dbReference type="NCBI Taxonomy" id="433724"/>
    <lineage>
        <taxon>unclassified sequences</taxon>
        <taxon>metagenomes</taxon>
        <taxon>organismal metagenomes</taxon>
    </lineage>
</organism>
<dbReference type="Gene3D" id="2.60.40.1180">
    <property type="entry name" value="Golgi alpha-mannosidase II"/>
    <property type="match status" value="1"/>
</dbReference>
<dbReference type="Gene3D" id="1.50.10.10">
    <property type="match status" value="1"/>
</dbReference>
<dbReference type="InterPro" id="IPR008928">
    <property type="entry name" value="6-hairpin_glycosidase_sf"/>
</dbReference>
<dbReference type="Gene3D" id="2.70.98.50">
    <property type="entry name" value="putative glycoside hydrolase family protein from bacillus halodurans"/>
    <property type="match status" value="1"/>
</dbReference>
<accession>A0A5J4SW93</accession>
<feature type="domain" description="Glycosyl hydrolase family 95 catalytic" evidence="2">
    <location>
        <begin position="326"/>
        <end position="591"/>
    </location>
</feature>
<evidence type="ECO:0000313" key="3">
    <source>
        <dbReference type="EMBL" id="KAA6350469.1"/>
    </source>
</evidence>
<proteinExistence type="predicted"/>
<dbReference type="EMBL" id="SNRY01000028">
    <property type="protein sequence ID" value="KAA6350469.1"/>
    <property type="molecule type" value="Genomic_DNA"/>
</dbReference>
<protein>
    <recommendedName>
        <fullName evidence="4">Glycosyl hydrolase family 95 N-terminal domain-containing protein</fullName>
    </recommendedName>
</protein>
<dbReference type="Pfam" id="PF14498">
    <property type="entry name" value="Glyco_hyd_65N_2"/>
    <property type="match status" value="1"/>
</dbReference>
<dbReference type="InterPro" id="IPR027414">
    <property type="entry name" value="GH95_N_dom"/>
</dbReference>
<dbReference type="PANTHER" id="PTHR31084:SF19">
    <property type="entry name" value="GLYCOSYL HYDROLASE FAMILY 95 N-TERMINAL DOMAIN-CONTAINING PROTEIN"/>
    <property type="match status" value="1"/>
</dbReference>
<comment type="caution">
    <text evidence="3">The sequence shown here is derived from an EMBL/GenBank/DDBJ whole genome shotgun (WGS) entry which is preliminary data.</text>
</comment>
<dbReference type="AlphaFoldDB" id="A0A5J4SW93"/>
<dbReference type="SUPFAM" id="SSF48208">
    <property type="entry name" value="Six-hairpin glycosidases"/>
    <property type="match status" value="1"/>
</dbReference>